<proteinExistence type="predicted"/>
<gene>
    <name evidence="1" type="ORF">ANIMEMIM_00299</name>
</gene>
<organism evidence="1 2">
    <name type="scientific">Candidatus Argoarchaeum ethanivorans</name>
    <dbReference type="NCBI Taxonomy" id="2608793"/>
    <lineage>
        <taxon>Archaea</taxon>
        <taxon>Methanobacteriati</taxon>
        <taxon>Methanobacteriota</taxon>
        <taxon>Stenosarchaea group</taxon>
        <taxon>Methanomicrobia</taxon>
        <taxon>Methanosarcinales</taxon>
        <taxon>Methanosarcinales incertae sedis</taxon>
        <taxon>GOM Arc I cluster</taxon>
        <taxon>Candidatus Argoarchaeum</taxon>
    </lineage>
</organism>
<evidence type="ECO:0000313" key="2">
    <source>
        <dbReference type="Proteomes" id="UP000637195"/>
    </source>
</evidence>
<dbReference type="EMBL" id="CAJHIM010000030">
    <property type="protein sequence ID" value="CAD6492315.1"/>
    <property type="molecule type" value="Genomic_DNA"/>
</dbReference>
<name>A0A811TC25_9EURY</name>
<evidence type="ECO:0000313" key="1">
    <source>
        <dbReference type="EMBL" id="CAD6492315.1"/>
    </source>
</evidence>
<sequence length="163" mass="17431">MLPASPLWLSGFRVASLPRSPLPINRSKNRGIPIGAVISSPVYVFSSWRSSAGFGLWKVMVRFDLTAFSKSPVSGSSPLGTSTETTSEAQLFIRSIAVDSRGRSLPFIPVPKIASMITQSLSGSGICVESVISIIEVPAFLRILKFHLAPAVFISSPLPSKNT</sequence>
<accession>A0A811TC25</accession>
<comment type="caution">
    <text evidence="1">The sequence shown here is derived from an EMBL/GenBank/DDBJ whole genome shotgun (WGS) entry which is preliminary data.</text>
</comment>
<dbReference type="AlphaFoldDB" id="A0A811TC25"/>
<reference evidence="1" key="1">
    <citation type="submission" date="2020-10" db="EMBL/GenBank/DDBJ databases">
        <authorList>
            <person name="Hahn C.J."/>
            <person name="Laso-Perez R."/>
            <person name="Vulcano F."/>
            <person name="Vaziourakis K.-M."/>
            <person name="Stokke R."/>
            <person name="Steen I.H."/>
            <person name="Teske A."/>
            <person name="Boetius A."/>
            <person name="Liebeke M."/>
            <person name="Amann R."/>
            <person name="Knittel K."/>
        </authorList>
    </citation>
    <scope>NUCLEOTIDE SEQUENCE</scope>
    <source>
        <strain evidence="1">Gfbio:e3339647-f889-4370-9287-4fb5cb688e4c:AG393N10_GoMArc1</strain>
    </source>
</reference>
<dbReference type="Proteomes" id="UP000637195">
    <property type="component" value="Unassembled WGS sequence"/>
</dbReference>
<protein>
    <submittedName>
        <fullName evidence="1">Uncharacterized protein</fullName>
    </submittedName>
</protein>